<sequence>MEKVDKQINALILKFLDKMGNEGLTVAFIEGLLYDWHLFPDRHRLMNVNIRYLVNKNYIEPKNNQPILDDAMKFRITPKGKALLKKEFIDANIDLEI</sequence>
<evidence type="ECO:0000313" key="1">
    <source>
        <dbReference type="EMBL" id="SNZ08298.1"/>
    </source>
</evidence>
<accession>A0A285NGA1</accession>
<organism evidence="1 2">
    <name type="scientific">Persephonella hydrogeniphila</name>
    <dbReference type="NCBI Taxonomy" id="198703"/>
    <lineage>
        <taxon>Bacteria</taxon>
        <taxon>Pseudomonadati</taxon>
        <taxon>Aquificota</taxon>
        <taxon>Aquificia</taxon>
        <taxon>Aquificales</taxon>
        <taxon>Hydrogenothermaceae</taxon>
        <taxon>Persephonella</taxon>
    </lineage>
</organism>
<proteinExistence type="predicted"/>
<evidence type="ECO:0000313" key="2">
    <source>
        <dbReference type="Proteomes" id="UP000219036"/>
    </source>
</evidence>
<gene>
    <name evidence="1" type="ORF">SAMN06265182_1258</name>
</gene>
<dbReference type="EMBL" id="OBEI01000004">
    <property type="protein sequence ID" value="SNZ08298.1"/>
    <property type="molecule type" value="Genomic_DNA"/>
</dbReference>
<dbReference type="RefSeq" id="WP_097000430.1">
    <property type="nucleotide sequence ID" value="NZ_OBEI01000004.1"/>
</dbReference>
<evidence type="ECO:0008006" key="3">
    <source>
        <dbReference type="Google" id="ProtNLM"/>
    </source>
</evidence>
<name>A0A285NGA1_9AQUI</name>
<dbReference type="OrthoDB" id="14453at2"/>
<reference evidence="2" key="1">
    <citation type="submission" date="2017-09" db="EMBL/GenBank/DDBJ databases">
        <authorList>
            <person name="Varghese N."/>
            <person name="Submissions S."/>
        </authorList>
    </citation>
    <scope>NUCLEOTIDE SEQUENCE [LARGE SCALE GENOMIC DNA]</scope>
    <source>
        <strain evidence="2">DSM 15103</strain>
    </source>
</reference>
<dbReference type="AlphaFoldDB" id="A0A285NGA1"/>
<dbReference type="Proteomes" id="UP000219036">
    <property type="component" value="Unassembled WGS sequence"/>
</dbReference>
<protein>
    <recommendedName>
        <fullName evidence="3">Mrr N-terminal domain-containing protein</fullName>
    </recommendedName>
</protein>
<keyword evidence="2" id="KW-1185">Reference proteome</keyword>